<dbReference type="InterPro" id="IPR003593">
    <property type="entry name" value="AAA+_ATPase"/>
</dbReference>
<name>A0A6G4CUY5_CLOBO</name>
<feature type="domain" description="ABC transporter" evidence="5">
    <location>
        <begin position="4"/>
        <end position="229"/>
    </location>
</feature>
<dbReference type="SUPFAM" id="SSF52540">
    <property type="entry name" value="P-loop containing nucleoside triphosphate hydrolases"/>
    <property type="match status" value="1"/>
</dbReference>
<keyword evidence="2" id="KW-0813">Transport</keyword>
<evidence type="ECO:0000259" key="5">
    <source>
        <dbReference type="PROSITE" id="PS50893"/>
    </source>
</evidence>
<dbReference type="InterPro" id="IPR017871">
    <property type="entry name" value="ABC_transporter-like_CS"/>
</dbReference>
<keyword evidence="3" id="KW-0547">Nucleotide-binding</keyword>
<dbReference type="SMART" id="SM00382">
    <property type="entry name" value="AAA"/>
    <property type="match status" value="1"/>
</dbReference>
<dbReference type="InterPro" id="IPR003439">
    <property type="entry name" value="ABC_transporter-like_ATP-bd"/>
</dbReference>
<dbReference type="GO" id="GO:0016887">
    <property type="term" value="F:ATP hydrolysis activity"/>
    <property type="evidence" value="ECO:0007669"/>
    <property type="project" value="InterPro"/>
</dbReference>
<proteinExistence type="inferred from homology"/>
<evidence type="ECO:0000256" key="3">
    <source>
        <dbReference type="ARBA" id="ARBA00022741"/>
    </source>
</evidence>
<organism evidence="6">
    <name type="scientific">Clostridium botulinum</name>
    <dbReference type="NCBI Taxonomy" id="1491"/>
    <lineage>
        <taxon>Bacteria</taxon>
        <taxon>Bacillati</taxon>
        <taxon>Bacillota</taxon>
        <taxon>Clostridia</taxon>
        <taxon>Eubacteriales</taxon>
        <taxon>Clostridiaceae</taxon>
        <taxon>Clostridium</taxon>
    </lineage>
</organism>
<comment type="similarity">
    <text evidence="1">Belongs to the ABC transporter superfamily.</text>
</comment>
<dbReference type="PANTHER" id="PTHR42711:SF5">
    <property type="entry name" value="ABC TRANSPORTER ATP-BINDING PROTEIN NATA"/>
    <property type="match status" value="1"/>
</dbReference>
<reference evidence="6" key="1">
    <citation type="submission" date="2019-02" db="EMBL/GenBank/DDBJ databases">
        <title>Genome sequencing of Clostridium botulinum clinical isolates.</title>
        <authorList>
            <person name="Brunt J."/>
            <person name="Van Vliet A.H.M."/>
            <person name="Stringer S.C."/>
            <person name="Grant K.A."/>
            <person name="Carter A.C."/>
            <person name="Peck M.W."/>
        </authorList>
    </citation>
    <scope>NUCLEOTIDE SEQUENCE</scope>
    <source>
        <strain evidence="6">H114400598</strain>
    </source>
</reference>
<dbReference type="EMBL" id="SGKT01000084">
    <property type="protein sequence ID" value="NEZ77243.1"/>
    <property type="molecule type" value="Genomic_DNA"/>
</dbReference>
<dbReference type="InterPro" id="IPR027417">
    <property type="entry name" value="P-loop_NTPase"/>
</dbReference>
<dbReference type="PROSITE" id="PS50893">
    <property type="entry name" value="ABC_TRANSPORTER_2"/>
    <property type="match status" value="1"/>
</dbReference>
<dbReference type="Gene3D" id="3.40.50.300">
    <property type="entry name" value="P-loop containing nucleotide triphosphate hydrolases"/>
    <property type="match status" value="1"/>
</dbReference>
<keyword evidence="4 6" id="KW-0067">ATP-binding</keyword>
<evidence type="ECO:0000256" key="1">
    <source>
        <dbReference type="ARBA" id="ARBA00005417"/>
    </source>
</evidence>
<comment type="caution">
    <text evidence="6">The sequence shown here is derived from an EMBL/GenBank/DDBJ whole genome shotgun (WGS) entry which is preliminary data.</text>
</comment>
<evidence type="ECO:0000256" key="4">
    <source>
        <dbReference type="ARBA" id="ARBA00022840"/>
    </source>
</evidence>
<dbReference type="CDD" id="cd03230">
    <property type="entry name" value="ABC_DR_subfamily_A"/>
    <property type="match status" value="1"/>
</dbReference>
<dbReference type="Pfam" id="PF00005">
    <property type="entry name" value="ABC_tran"/>
    <property type="match status" value="1"/>
</dbReference>
<evidence type="ECO:0000313" key="6">
    <source>
        <dbReference type="EMBL" id="NEZ77243.1"/>
    </source>
</evidence>
<dbReference type="InterPro" id="IPR050763">
    <property type="entry name" value="ABC_transporter_ATP-binding"/>
</dbReference>
<dbReference type="PROSITE" id="PS00211">
    <property type="entry name" value="ABC_TRANSPORTER_1"/>
    <property type="match status" value="1"/>
</dbReference>
<dbReference type="AlphaFoldDB" id="A0A6G4CUY5"/>
<accession>A0A6G4CUY5</accession>
<evidence type="ECO:0000256" key="2">
    <source>
        <dbReference type="ARBA" id="ARBA00022448"/>
    </source>
</evidence>
<protein>
    <submittedName>
        <fullName evidence="6">ABC transporter ATP-binding protein</fullName>
    </submittedName>
</protein>
<dbReference type="PANTHER" id="PTHR42711">
    <property type="entry name" value="ABC TRANSPORTER ATP-BINDING PROTEIN"/>
    <property type="match status" value="1"/>
</dbReference>
<dbReference type="GO" id="GO:0005524">
    <property type="term" value="F:ATP binding"/>
    <property type="evidence" value="ECO:0007669"/>
    <property type="project" value="UniProtKB-KW"/>
</dbReference>
<sequence length="304" mass="34778">MNVIELNHVNKKFNNKDALEDISINIEKGKIVGLVGPNGAGKTTLIRIILGLIKPTYGEIKILGKKKYDNDIKKKIGFCIDKDGLYENLTARENLEFIARAYNIKNFNSTILELAKTLKINDDLDRMISEYSKGMKRKVSIIKSLLINPEILILDEPLDGLDVESQKVVEELIKKEKNNMTIIISSHNLYQIENICDEVIILNKNLKFKGSLTELNLNEFIKLKLSFSTSDINLDFINSIKIISGVRNISINKNDVIIEYSTKKGTIENDIIRTLNEYPNMIILKVEHIYTKLEDLYFSKVREV</sequence>
<gene>
    <name evidence="6" type="ORF">EXM56_18415</name>
</gene>